<dbReference type="HOGENOM" id="CLU_090578_0_0_11"/>
<evidence type="ECO:0000256" key="2">
    <source>
        <dbReference type="ARBA" id="ARBA00022679"/>
    </source>
</evidence>
<dbReference type="STRING" id="882083.SacmaDRAFT_1663"/>
<keyword evidence="1 5" id="KW-0489">Methyltransferase</keyword>
<feature type="domain" description="Methyltransferase" evidence="4">
    <location>
        <begin position="25"/>
        <end position="114"/>
    </location>
</feature>
<dbReference type="InterPro" id="IPR041698">
    <property type="entry name" value="Methyltransf_25"/>
</dbReference>
<evidence type="ECO:0000313" key="6">
    <source>
        <dbReference type="Proteomes" id="UP000004926"/>
    </source>
</evidence>
<keyword evidence="3" id="KW-0949">S-adenosyl-L-methionine</keyword>
<accession>H5X3K0</accession>
<protein>
    <submittedName>
        <fullName evidence="5">Methyltransferase family protein</fullName>
    </submittedName>
</protein>
<dbReference type="InterPro" id="IPR029063">
    <property type="entry name" value="SAM-dependent_MTases_sf"/>
</dbReference>
<dbReference type="Proteomes" id="UP000004926">
    <property type="component" value="Chromosome"/>
</dbReference>
<organism evidence="5 6">
    <name type="scientific">Saccharomonospora marina XMU15</name>
    <dbReference type="NCBI Taxonomy" id="882083"/>
    <lineage>
        <taxon>Bacteria</taxon>
        <taxon>Bacillati</taxon>
        <taxon>Actinomycetota</taxon>
        <taxon>Actinomycetes</taxon>
        <taxon>Pseudonocardiales</taxon>
        <taxon>Pseudonocardiaceae</taxon>
        <taxon>Saccharomonospora</taxon>
    </lineage>
</organism>
<name>H5X3K0_9PSEU</name>
<keyword evidence="6" id="KW-1185">Reference proteome</keyword>
<dbReference type="AlphaFoldDB" id="H5X3K0"/>
<gene>
    <name evidence="5" type="ORF">SacmaDRAFT_1663</name>
</gene>
<proteinExistence type="predicted"/>
<evidence type="ECO:0000259" key="4">
    <source>
        <dbReference type="Pfam" id="PF13649"/>
    </source>
</evidence>
<dbReference type="Pfam" id="PF13649">
    <property type="entry name" value="Methyltransf_25"/>
    <property type="match status" value="1"/>
</dbReference>
<evidence type="ECO:0000256" key="3">
    <source>
        <dbReference type="ARBA" id="ARBA00022691"/>
    </source>
</evidence>
<evidence type="ECO:0000313" key="5">
    <source>
        <dbReference type="EMBL" id="EHR49934.1"/>
    </source>
</evidence>
<keyword evidence="2 5" id="KW-0808">Transferase</keyword>
<dbReference type="GO" id="GO:0032259">
    <property type="term" value="P:methylation"/>
    <property type="evidence" value="ECO:0007669"/>
    <property type="project" value="UniProtKB-KW"/>
</dbReference>
<evidence type="ECO:0000256" key="1">
    <source>
        <dbReference type="ARBA" id="ARBA00022603"/>
    </source>
</evidence>
<dbReference type="EMBL" id="CM001439">
    <property type="protein sequence ID" value="EHR49934.1"/>
    <property type="molecule type" value="Genomic_DNA"/>
</dbReference>
<dbReference type="CDD" id="cd02440">
    <property type="entry name" value="AdoMet_MTases"/>
    <property type="match status" value="1"/>
</dbReference>
<dbReference type="GO" id="GO:0008168">
    <property type="term" value="F:methyltransferase activity"/>
    <property type="evidence" value="ECO:0007669"/>
    <property type="project" value="UniProtKB-KW"/>
</dbReference>
<dbReference type="PANTHER" id="PTHR43464">
    <property type="entry name" value="METHYLTRANSFERASE"/>
    <property type="match status" value="1"/>
</dbReference>
<dbReference type="SUPFAM" id="SSF53335">
    <property type="entry name" value="S-adenosyl-L-methionine-dependent methyltransferases"/>
    <property type="match status" value="1"/>
</dbReference>
<reference evidence="5 6" key="1">
    <citation type="journal article" date="2012" name="Stand. Genomic Sci.">
        <title>Genome sequence of the ocean sediment bacterium Saccharomonospora marina type strain (XMU15(T)).</title>
        <authorList>
            <person name="Klenk H.P."/>
            <person name="Lu M."/>
            <person name="Lucas S."/>
            <person name="Lapidus A."/>
            <person name="Copeland A."/>
            <person name="Pitluck S."/>
            <person name="Goodwin L.A."/>
            <person name="Han C."/>
            <person name="Tapia R."/>
            <person name="Brambilla E.M."/>
            <person name="Potter G."/>
            <person name="Land M."/>
            <person name="Ivanova N."/>
            <person name="Rohde M."/>
            <person name="Goker M."/>
            <person name="Detter J.C."/>
            <person name="Li W.J."/>
            <person name="Kyrpides N.C."/>
            <person name="Woyke T."/>
        </authorList>
    </citation>
    <scope>NUCLEOTIDE SEQUENCE [LARGE SCALE GENOMIC DNA]</scope>
    <source>
        <strain evidence="5 6">XMU15</strain>
    </source>
</reference>
<dbReference type="PANTHER" id="PTHR43464:SF19">
    <property type="entry name" value="UBIQUINONE BIOSYNTHESIS O-METHYLTRANSFERASE, MITOCHONDRIAL"/>
    <property type="match status" value="1"/>
</dbReference>
<dbReference type="Gene3D" id="3.40.50.150">
    <property type="entry name" value="Vaccinia Virus protein VP39"/>
    <property type="match status" value="1"/>
</dbReference>
<dbReference type="eggNOG" id="COG2227">
    <property type="taxonomic scope" value="Bacteria"/>
</dbReference>
<sequence length="206" mass="21404">MPFDHNDHYHRLLLRHVPSGASTALEVGCGTGKFARSLAGAGLDVDAVDPAADVLTVAKALGSPGPGRISYRQADIRSVALEPGHYDVISCLASLHHVPFDTVAALRDALAPNGVLLVLGLAKPGSVADRARWAAAVPGNVVARALVRVAEELGGGVDALPSPPVRAATMSLAQIRREAVRLLPGSRVRVLAFGATCSRIAQPERP</sequence>